<evidence type="ECO:0000256" key="15">
    <source>
        <dbReference type="SAM" id="Phobius"/>
    </source>
</evidence>
<keyword evidence="7" id="KW-0256">Endoplasmic reticulum</keyword>
<keyword evidence="15" id="KW-1133">Transmembrane helix</keyword>
<evidence type="ECO:0000313" key="17">
    <source>
        <dbReference type="Proteomes" id="UP000694404"/>
    </source>
</evidence>
<evidence type="ECO:0000256" key="4">
    <source>
        <dbReference type="ARBA" id="ARBA00010617"/>
    </source>
</evidence>
<dbReference type="PRINTS" id="PR00463">
    <property type="entry name" value="EP450I"/>
</dbReference>
<evidence type="ECO:0000313" key="16">
    <source>
        <dbReference type="Ensembl" id="ENSCABP00000023924.1"/>
    </source>
</evidence>
<dbReference type="Gene3D" id="1.10.630.10">
    <property type="entry name" value="Cytochrome P450"/>
    <property type="match status" value="1"/>
</dbReference>
<evidence type="ECO:0000256" key="3">
    <source>
        <dbReference type="ARBA" id="ARBA00004406"/>
    </source>
</evidence>
<dbReference type="InterPro" id="IPR002401">
    <property type="entry name" value="Cyt_P450_E_grp-I"/>
</dbReference>
<protein>
    <recommendedName>
        <fullName evidence="18">Unspecific monooxygenase</fullName>
    </recommendedName>
</protein>
<keyword evidence="11 14" id="KW-0503">Monooxygenase</keyword>
<dbReference type="InterPro" id="IPR001128">
    <property type="entry name" value="Cyt_P450"/>
</dbReference>
<dbReference type="FunFam" id="1.10.630.10:FF:000238">
    <property type="entry name" value="Cytochrome P450 2A6"/>
    <property type="match status" value="1"/>
</dbReference>
<dbReference type="GeneTree" id="ENSGT00950000183037"/>
<comment type="similarity">
    <text evidence="4 14">Belongs to the cytochrome P450 family.</text>
</comment>
<dbReference type="Pfam" id="PF00067">
    <property type="entry name" value="p450"/>
    <property type="match status" value="2"/>
</dbReference>
<dbReference type="GO" id="GO:0005506">
    <property type="term" value="F:iron ion binding"/>
    <property type="evidence" value="ECO:0007669"/>
    <property type="project" value="InterPro"/>
</dbReference>
<organism evidence="16 17">
    <name type="scientific">Chelonoidis abingdonii</name>
    <name type="common">Abingdon island giant tortoise</name>
    <name type="synonym">Testudo abingdonii</name>
    <dbReference type="NCBI Taxonomy" id="106734"/>
    <lineage>
        <taxon>Eukaryota</taxon>
        <taxon>Metazoa</taxon>
        <taxon>Chordata</taxon>
        <taxon>Craniata</taxon>
        <taxon>Vertebrata</taxon>
        <taxon>Euteleostomi</taxon>
        <taxon>Archelosauria</taxon>
        <taxon>Testudinata</taxon>
        <taxon>Testudines</taxon>
        <taxon>Cryptodira</taxon>
        <taxon>Durocryptodira</taxon>
        <taxon>Testudinoidea</taxon>
        <taxon>Testudinidae</taxon>
        <taxon>Chelonoidis</taxon>
    </lineage>
</organism>
<evidence type="ECO:0000256" key="2">
    <source>
        <dbReference type="ARBA" id="ARBA00004174"/>
    </source>
</evidence>
<dbReference type="SUPFAM" id="SSF48264">
    <property type="entry name" value="Cytochrome P450"/>
    <property type="match status" value="1"/>
</dbReference>
<proteinExistence type="inferred from homology"/>
<evidence type="ECO:0000256" key="14">
    <source>
        <dbReference type="RuleBase" id="RU000461"/>
    </source>
</evidence>
<evidence type="ECO:0000256" key="6">
    <source>
        <dbReference type="ARBA" id="ARBA00022723"/>
    </source>
</evidence>
<evidence type="ECO:0000256" key="1">
    <source>
        <dbReference type="ARBA" id="ARBA00001971"/>
    </source>
</evidence>
<dbReference type="GO" id="GO:0042446">
    <property type="term" value="P:hormone biosynthetic process"/>
    <property type="evidence" value="ECO:0007669"/>
    <property type="project" value="TreeGrafter"/>
</dbReference>
<dbReference type="InterPro" id="IPR036396">
    <property type="entry name" value="Cyt_P450_sf"/>
</dbReference>
<keyword evidence="9 14" id="KW-0560">Oxidoreductase</keyword>
<accession>A0A8C0QJI8</accession>
<name>A0A8C0QJI8_CHEAB</name>
<keyword evidence="8" id="KW-0492">Microsome</keyword>
<evidence type="ECO:0000256" key="12">
    <source>
        <dbReference type="ARBA" id="ARBA00023136"/>
    </source>
</evidence>
<keyword evidence="12 15" id="KW-0472">Membrane</keyword>
<dbReference type="GO" id="GO:0005789">
    <property type="term" value="C:endoplasmic reticulum membrane"/>
    <property type="evidence" value="ECO:0007669"/>
    <property type="project" value="UniProtKB-SubCell"/>
</dbReference>
<keyword evidence="15" id="KW-0812">Transmembrane</keyword>
<feature type="transmembrane region" description="Helical" evidence="15">
    <location>
        <begin position="12"/>
        <end position="30"/>
    </location>
</feature>
<keyword evidence="5 13" id="KW-0349">Heme</keyword>
<dbReference type="GO" id="GO:0004508">
    <property type="term" value="F:steroid 17-alpha-monooxygenase activity"/>
    <property type="evidence" value="ECO:0007669"/>
    <property type="project" value="TreeGrafter"/>
</dbReference>
<sequence length="477" mass="53786">MMFEAKISLSEVMAALSTMTFILISVRVIGNMTKKNILPAGPWPLPIVRNLLQLGEHPHLSFIQMRKNYGDVFLLKLGIVPVVVVNGLETVKQVLLRDAESFAGRPKIHIFSFFADGKSLSFSVEYGESWKLHKKIASKALRFFSKSEAKTSTCSCLLEEHVCAEASALVKMILELSLEKSAIDLTGITICTVANVVCVLCFGKRYEYNDEEFLSMIRINADFLKATSVVNSADFIPWFHYLPIPAVKAAHGFYEVLNNFINHLRDITDALISISNDKRSDGKAPLLSNDKIISTVNDVFGAGFDTVSTCLFWIFLYLVNNPDIQTKIQEEIDGKIGLRSPRFDDRKDLHYTEAFISEILRHTSFIPFTIPHRATKETILSGYLIPQDTLSANLFMFHNDIWHFIIVTSLRKVLVFGMGIRKCLGEDIACNEIFIILTTILQQLKLEKCLQDQLDLTPVYGLSMKPKPYQIQVALCT</sequence>
<dbReference type="Proteomes" id="UP000694404">
    <property type="component" value="Unplaced"/>
</dbReference>
<evidence type="ECO:0000256" key="5">
    <source>
        <dbReference type="ARBA" id="ARBA00022617"/>
    </source>
</evidence>
<dbReference type="GO" id="GO:0042448">
    <property type="term" value="P:progesterone metabolic process"/>
    <property type="evidence" value="ECO:0007669"/>
    <property type="project" value="TreeGrafter"/>
</dbReference>
<dbReference type="AlphaFoldDB" id="A0A8C0QJI8"/>
<comment type="subcellular location">
    <subcellularLocation>
        <location evidence="3">Endoplasmic reticulum membrane</location>
        <topology evidence="3">Peripheral membrane protein</topology>
    </subcellularLocation>
    <subcellularLocation>
        <location evidence="2">Microsome membrane</location>
        <topology evidence="2">Peripheral membrane protein</topology>
    </subcellularLocation>
</comment>
<evidence type="ECO:0000256" key="11">
    <source>
        <dbReference type="ARBA" id="ARBA00023033"/>
    </source>
</evidence>
<keyword evidence="6 13" id="KW-0479">Metal-binding</keyword>
<evidence type="ECO:0000256" key="9">
    <source>
        <dbReference type="ARBA" id="ARBA00023002"/>
    </source>
</evidence>
<evidence type="ECO:0000256" key="13">
    <source>
        <dbReference type="PIRSR" id="PIRSR602401-1"/>
    </source>
</evidence>
<reference evidence="16" key="1">
    <citation type="submission" date="2025-08" db="UniProtKB">
        <authorList>
            <consortium name="Ensembl"/>
        </authorList>
    </citation>
    <scope>IDENTIFICATION</scope>
</reference>
<dbReference type="InterPro" id="IPR017972">
    <property type="entry name" value="Cyt_P450_CS"/>
</dbReference>
<reference evidence="16" key="2">
    <citation type="submission" date="2025-09" db="UniProtKB">
        <authorList>
            <consortium name="Ensembl"/>
        </authorList>
    </citation>
    <scope>IDENTIFICATION</scope>
</reference>
<dbReference type="Ensembl" id="ENSCABT00000026209.1">
    <property type="protein sequence ID" value="ENSCABP00000023924.1"/>
    <property type="gene ID" value="ENSCABG00000017559.1"/>
</dbReference>
<comment type="cofactor">
    <cofactor evidence="1 13">
        <name>heme</name>
        <dbReference type="ChEBI" id="CHEBI:30413"/>
    </cofactor>
</comment>
<dbReference type="PRINTS" id="PR00385">
    <property type="entry name" value="P450"/>
</dbReference>
<evidence type="ECO:0008006" key="18">
    <source>
        <dbReference type="Google" id="ProtNLM"/>
    </source>
</evidence>
<keyword evidence="17" id="KW-1185">Reference proteome</keyword>
<dbReference type="PANTHER" id="PTHR24289:SF22">
    <property type="entry name" value="CYTOCHROME P450 1A"/>
    <property type="match status" value="1"/>
</dbReference>
<evidence type="ECO:0000256" key="7">
    <source>
        <dbReference type="ARBA" id="ARBA00022824"/>
    </source>
</evidence>
<dbReference type="PROSITE" id="PS00086">
    <property type="entry name" value="CYTOCHROME_P450"/>
    <property type="match status" value="1"/>
</dbReference>
<feature type="binding site" description="axial binding residue" evidence="13">
    <location>
        <position position="423"/>
    </location>
    <ligand>
        <name>heme</name>
        <dbReference type="ChEBI" id="CHEBI:30413"/>
    </ligand>
    <ligandPart>
        <name>Fe</name>
        <dbReference type="ChEBI" id="CHEBI:18248"/>
    </ligandPart>
</feature>
<keyword evidence="10 13" id="KW-0408">Iron</keyword>
<dbReference type="GO" id="GO:0020037">
    <property type="term" value="F:heme binding"/>
    <property type="evidence" value="ECO:0007669"/>
    <property type="project" value="InterPro"/>
</dbReference>
<dbReference type="PANTHER" id="PTHR24289">
    <property type="entry name" value="STEROID 17-ALPHA-HYDROXYLASE/17,20 LYASE"/>
    <property type="match status" value="1"/>
</dbReference>
<evidence type="ECO:0000256" key="8">
    <source>
        <dbReference type="ARBA" id="ARBA00022848"/>
    </source>
</evidence>
<evidence type="ECO:0000256" key="10">
    <source>
        <dbReference type="ARBA" id="ARBA00023004"/>
    </source>
</evidence>